<dbReference type="Proteomes" id="UP000028511">
    <property type="component" value="Unassembled WGS sequence"/>
</dbReference>
<evidence type="ECO:0000313" key="1">
    <source>
        <dbReference type="EMBL" id="CDG95450.1"/>
    </source>
</evidence>
<proteinExistence type="predicted"/>
<dbReference type="EMBL" id="CBSW010000038">
    <property type="protein sequence ID" value="CDG95450.1"/>
    <property type="molecule type" value="Genomic_DNA"/>
</dbReference>
<accession>A0A077NBV2</accession>
<dbReference type="AlphaFoldDB" id="A0A077NBV2"/>
<protein>
    <submittedName>
        <fullName evidence="1">Uncharacterized protein</fullName>
    </submittedName>
</protein>
<comment type="caution">
    <text evidence="1">The sequence shown here is derived from an EMBL/GenBank/DDBJ whole genome shotgun (WGS) entry which is preliminary data.</text>
</comment>
<reference evidence="1" key="1">
    <citation type="submission" date="2013-07" db="EMBL/GenBank/DDBJ databases">
        <title>Sub-species coevolution in mutualistic symbiosis.</title>
        <authorList>
            <person name="Murfin K."/>
            <person name="Klassen J."/>
            <person name="Lee M."/>
            <person name="Forst S."/>
            <person name="Stock P."/>
            <person name="Goodrich-Blair H."/>
        </authorList>
    </citation>
    <scope>NUCLEOTIDE SEQUENCE [LARGE SCALE GENOMIC DNA]</scope>
    <source>
        <strain evidence="1">Puntauvense</strain>
    </source>
</reference>
<organism evidence="1">
    <name type="scientific">Xenorhabdus bovienii str. puntauvense</name>
    <dbReference type="NCBI Taxonomy" id="1398201"/>
    <lineage>
        <taxon>Bacteria</taxon>
        <taxon>Pseudomonadati</taxon>
        <taxon>Pseudomonadota</taxon>
        <taxon>Gammaproteobacteria</taxon>
        <taxon>Enterobacterales</taxon>
        <taxon>Morganellaceae</taxon>
        <taxon>Xenorhabdus</taxon>
    </lineage>
</organism>
<dbReference type="RefSeq" id="WP_038215068.1">
    <property type="nucleotide sequence ID" value="NZ_CAWLWN010000120.1"/>
</dbReference>
<name>A0A077NBV2_XENBV</name>
<gene>
    <name evidence="1" type="ORF">XBP1_1320024</name>
</gene>
<sequence length="133" mass="15551">MSKPHIHADLMMEYAKLAQVMDKPWEHFEVLHDDADRWCSLAGEFYFDADKEYRLKPRTIRIGSVDVPEPVRKPLEYEQLYFCPCVSNDETISNSSFWTNHECDKLFLQRGLIHLDHESAELHAKALISLTAK</sequence>
<dbReference type="HOGENOM" id="CLU_130458_0_0_6"/>